<gene>
    <name evidence="2" type="ORF">OMP38_12200</name>
</gene>
<evidence type="ECO:0000313" key="3">
    <source>
        <dbReference type="Proteomes" id="UP001153387"/>
    </source>
</evidence>
<dbReference type="Proteomes" id="UP001153387">
    <property type="component" value="Unassembled WGS sequence"/>
</dbReference>
<dbReference type="EMBL" id="JAPDHZ010000003">
    <property type="protein sequence ID" value="MDG0791548.1"/>
    <property type="molecule type" value="Genomic_DNA"/>
</dbReference>
<keyword evidence="3" id="KW-1185">Reference proteome</keyword>
<feature type="compositionally biased region" description="Basic and acidic residues" evidence="1">
    <location>
        <begin position="40"/>
        <end position="49"/>
    </location>
</feature>
<organism evidence="2 3">
    <name type="scientific">Cohnella ginsengisoli</name>
    <dbReference type="NCBI Taxonomy" id="425004"/>
    <lineage>
        <taxon>Bacteria</taxon>
        <taxon>Bacillati</taxon>
        <taxon>Bacillota</taxon>
        <taxon>Bacilli</taxon>
        <taxon>Bacillales</taxon>
        <taxon>Paenibacillaceae</taxon>
        <taxon>Cohnella</taxon>
    </lineage>
</organism>
<proteinExistence type="predicted"/>
<name>A0A9X4KGI1_9BACL</name>
<reference evidence="2 3" key="1">
    <citation type="submission" date="2022-10" db="EMBL/GenBank/DDBJ databases">
        <title>Comparative genomic analysis of Cohnella hashimotonis sp. nov., isolated from the International Space Station.</title>
        <authorList>
            <person name="Simpson A."/>
            <person name="Venkateswaran K."/>
        </authorList>
    </citation>
    <scope>NUCLEOTIDE SEQUENCE [LARGE SCALE GENOMIC DNA]</scope>
    <source>
        <strain evidence="2 3">DSM 18997</strain>
    </source>
</reference>
<feature type="region of interest" description="Disordered" evidence="1">
    <location>
        <begin position="40"/>
        <end position="62"/>
    </location>
</feature>
<comment type="caution">
    <text evidence="2">The sequence shown here is derived from an EMBL/GenBank/DDBJ whole genome shotgun (WGS) entry which is preliminary data.</text>
</comment>
<sequence>MLRESVTRLLRRSDFRLRALQLGEGLRAAGGIRAALDGIDGLRRSREPATHGSGSERTAGGE</sequence>
<dbReference type="AlphaFoldDB" id="A0A9X4KGI1"/>
<dbReference type="RefSeq" id="WP_277565423.1">
    <property type="nucleotide sequence ID" value="NZ_JAPDHZ010000003.1"/>
</dbReference>
<protein>
    <submittedName>
        <fullName evidence="2">Uncharacterized protein</fullName>
    </submittedName>
</protein>
<accession>A0A9X4KGI1</accession>
<evidence type="ECO:0000256" key="1">
    <source>
        <dbReference type="SAM" id="MobiDB-lite"/>
    </source>
</evidence>
<evidence type="ECO:0000313" key="2">
    <source>
        <dbReference type="EMBL" id="MDG0791548.1"/>
    </source>
</evidence>